<feature type="region of interest" description="Disordered" evidence="1">
    <location>
        <begin position="1"/>
        <end position="114"/>
    </location>
</feature>
<evidence type="ECO:0000256" key="1">
    <source>
        <dbReference type="SAM" id="MobiDB-lite"/>
    </source>
</evidence>
<reference evidence="2 3" key="1">
    <citation type="journal article" date="2012" name="Genome Biol.">
        <title>Genome and low-iron response of an oceanic diatom adapted to chronic iron limitation.</title>
        <authorList>
            <person name="Lommer M."/>
            <person name="Specht M."/>
            <person name="Roy A.S."/>
            <person name="Kraemer L."/>
            <person name="Andreson R."/>
            <person name="Gutowska M.A."/>
            <person name="Wolf J."/>
            <person name="Bergner S.V."/>
            <person name="Schilhabel M.B."/>
            <person name="Klostermeier U.C."/>
            <person name="Beiko R.G."/>
            <person name="Rosenstiel P."/>
            <person name="Hippler M."/>
            <person name="Laroche J."/>
        </authorList>
    </citation>
    <scope>NUCLEOTIDE SEQUENCE [LARGE SCALE GENOMIC DNA]</scope>
    <source>
        <strain evidence="2 3">CCMP1005</strain>
    </source>
</reference>
<name>K0T8W0_THAOC</name>
<gene>
    <name evidence="2" type="ORF">THAOC_04842</name>
</gene>
<proteinExistence type="predicted"/>
<sequence>MARSSASQRSQPAQPASAASHSASPRQNPISPSLAPDIGNHGRHLLVQHAFMRVEPEPLQGSGHADPPGIERRTPASVRDLQGRPKEDAGPEAAQPADGGTDVIDLASGDDEDEDDLEELMSFFGSGKSEDHVNIPTAAVEKVLAKERSRGRMTILGRLLSGLDTSGSTVSMPPETASKLINELGGKMPAFKSNAKSSSVTKQTTERSSGTRTKKRKRGGATLTTGALGSWLASVEGNTEKLVERQMAAGINAHEQVLRQKKEEQMKVMEEYVDMTTTPLVRSECAAVLHGIIVAVEVRSELNTGVVVDLTAGEHTNRAARARKECDEAMRTAIGRNSSRVKVALRGTARRVVTMNEKAATAYLCLHPKIYGTLDLTNRIVKAAAAIGVTSSAVSKWVSLNNQKCYENALIWVSMVEGMTWKDVAKQFSADWANQWSIEPEEKVPPSQLQPYKIHIAKAQTTIDGSHAPTVLSKYSSGTTASSRKSAARLDASANTIVVKAKAKQRDRKDKGKGRKFQAQEEFVVKTVRDRWNSGDPIGKLGIKLELSLRDDCKEG</sequence>
<protein>
    <submittedName>
        <fullName evidence="2">Uncharacterized protein</fullName>
    </submittedName>
</protein>
<keyword evidence="3" id="KW-1185">Reference proteome</keyword>
<feature type="compositionally biased region" description="Polar residues" evidence="1">
    <location>
        <begin position="194"/>
        <end position="207"/>
    </location>
</feature>
<comment type="caution">
    <text evidence="2">The sequence shown here is derived from an EMBL/GenBank/DDBJ whole genome shotgun (WGS) entry which is preliminary data.</text>
</comment>
<organism evidence="2 3">
    <name type="scientific">Thalassiosira oceanica</name>
    <name type="common">Marine diatom</name>
    <dbReference type="NCBI Taxonomy" id="159749"/>
    <lineage>
        <taxon>Eukaryota</taxon>
        <taxon>Sar</taxon>
        <taxon>Stramenopiles</taxon>
        <taxon>Ochrophyta</taxon>
        <taxon>Bacillariophyta</taxon>
        <taxon>Coscinodiscophyceae</taxon>
        <taxon>Thalassiosirophycidae</taxon>
        <taxon>Thalassiosirales</taxon>
        <taxon>Thalassiosiraceae</taxon>
        <taxon>Thalassiosira</taxon>
    </lineage>
</organism>
<dbReference type="EMBL" id="AGNL01004432">
    <property type="protein sequence ID" value="EJK73529.1"/>
    <property type="molecule type" value="Genomic_DNA"/>
</dbReference>
<feature type="non-terminal residue" evidence="2">
    <location>
        <position position="556"/>
    </location>
</feature>
<dbReference type="AlphaFoldDB" id="K0T8W0"/>
<feature type="compositionally biased region" description="Low complexity" evidence="1">
    <location>
        <begin position="1"/>
        <end position="27"/>
    </location>
</feature>
<evidence type="ECO:0000313" key="2">
    <source>
        <dbReference type="EMBL" id="EJK73529.1"/>
    </source>
</evidence>
<dbReference type="Proteomes" id="UP000266841">
    <property type="component" value="Unassembled WGS sequence"/>
</dbReference>
<accession>K0T8W0</accession>
<feature type="region of interest" description="Disordered" evidence="1">
    <location>
        <begin position="190"/>
        <end position="221"/>
    </location>
</feature>
<evidence type="ECO:0000313" key="3">
    <source>
        <dbReference type="Proteomes" id="UP000266841"/>
    </source>
</evidence>